<evidence type="ECO:0000313" key="2">
    <source>
        <dbReference type="Proteomes" id="UP000182510"/>
    </source>
</evidence>
<dbReference type="EMBL" id="CP018153">
    <property type="protein sequence ID" value="APG60894.1"/>
    <property type="molecule type" value="Genomic_DNA"/>
</dbReference>
<organism evidence="1 2">
    <name type="scientific">Christiangramia salexigens</name>
    <dbReference type="NCBI Taxonomy" id="1913577"/>
    <lineage>
        <taxon>Bacteria</taxon>
        <taxon>Pseudomonadati</taxon>
        <taxon>Bacteroidota</taxon>
        <taxon>Flavobacteriia</taxon>
        <taxon>Flavobacteriales</taxon>
        <taxon>Flavobacteriaceae</taxon>
        <taxon>Christiangramia</taxon>
    </lineage>
</organism>
<name>A0A1L3J718_9FLAO</name>
<protein>
    <submittedName>
        <fullName evidence="1">Uncharacterized protein</fullName>
    </submittedName>
</protein>
<sequence length="66" mass="7764">MEGLYRPSPFIFFEKYAQFVVSKLVHGEVLLEQRELLLLELLPEQLWKLGIVHSNVLLNANHNEIF</sequence>
<dbReference type="AlphaFoldDB" id="A0A1L3J718"/>
<dbReference type="STRING" id="1913577.LPB144_10955"/>
<accession>A0A1L3J718</accession>
<keyword evidence="2" id="KW-1185">Reference proteome</keyword>
<gene>
    <name evidence="1" type="ORF">LPB144_10955</name>
</gene>
<proteinExistence type="predicted"/>
<dbReference type="KEGG" id="grl:LPB144_10955"/>
<dbReference type="Proteomes" id="UP000182510">
    <property type="component" value="Chromosome"/>
</dbReference>
<reference evidence="1 2" key="1">
    <citation type="submission" date="2016-11" db="EMBL/GenBank/DDBJ databases">
        <title>Gramella sp. LPB0144 isolated from marine environment.</title>
        <authorList>
            <person name="Kim E."/>
            <person name="Yi H."/>
        </authorList>
    </citation>
    <scope>NUCLEOTIDE SEQUENCE [LARGE SCALE GENOMIC DNA]</scope>
    <source>
        <strain evidence="1 2">LPB0144</strain>
    </source>
</reference>
<evidence type="ECO:0000313" key="1">
    <source>
        <dbReference type="EMBL" id="APG60894.1"/>
    </source>
</evidence>